<keyword evidence="6" id="KW-1185">Reference proteome</keyword>
<protein>
    <submittedName>
        <fullName evidence="5">Peptidase M16</fullName>
    </submittedName>
</protein>
<dbReference type="Gene3D" id="3.30.830.10">
    <property type="entry name" value="Metalloenzyme, LuxS/M16 peptidase-like"/>
    <property type="match status" value="4"/>
</dbReference>
<evidence type="ECO:0000313" key="6">
    <source>
        <dbReference type="Proteomes" id="UP000078596"/>
    </source>
</evidence>
<dbReference type="PROSITE" id="PS00143">
    <property type="entry name" value="INSULINASE"/>
    <property type="match status" value="1"/>
</dbReference>
<dbReference type="Pfam" id="PF05193">
    <property type="entry name" value="Peptidase_M16_C"/>
    <property type="match status" value="1"/>
</dbReference>
<dbReference type="InterPro" id="IPR001431">
    <property type="entry name" value="Pept_M16_Zn_BS"/>
</dbReference>
<comment type="similarity">
    <text evidence="2 3">Belongs to the peptidase M16 family.</text>
</comment>
<evidence type="ECO:0000256" key="2">
    <source>
        <dbReference type="ARBA" id="ARBA00007261"/>
    </source>
</evidence>
<dbReference type="KEGG" id="haz:A9404_01290"/>
<accession>A0A191ZE93</accession>
<name>A0A191ZE93_9GAMM</name>
<dbReference type="GO" id="GO:0004222">
    <property type="term" value="F:metalloendopeptidase activity"/>
    <property type="evidence" value="ECO:0007669"/>
    <property type="project" value="InterPro"/>
</dbReference>
<dbReference type="FunFam" id="3.30.830.10:FF:000011">
    <property type="entry name" value="Presequence protease, mitochondrial"/>
    <property type="match status" value="1"/>
</dbReference>
<dbReference type="Proteomes" id="UP000078596">
    <property type="component" value="Chromosome"/>
</dbReference>
<dbReference type="PANTHER" id="PTHR43016:SF13">
    <property type="entry name" value="PRESEQUENCE PROTEASE, MITOCHONDRIAL"/>
    <property type="match status" value="1"/>
</dbReference>
<dbReference type="InterPro" id="IPR007863">
    <property type="entry name" value="Peptidase_M16_C"/>
</dbReference>
<dbReference type="InterPro" id="IPR013578">
    <property type="entry name" value="Peptidase_M16C_assoc"/>
</dbReference>
<dbReference type="GO" id="GO:0046872">
    <property type="term" value="F:metal ion binding"/>
    <property type="evidence" value="ECO:0007669"/>
    <property type="project" value="InterPro"/>
</dbReference>
<dbReference type="AlphaFoldDB" id="A0A191ZE93"/>
<dbReference type="SMART" id="SM01264">
    <property type="entry name" value="M16C_associated"/>
    <property type="match status" value="1"/>
</dbReference>
<dbReference type="Pfam" id="PF22516">
    <property type="entry name" value="PreP_C"/>
    <property type="match status" value="1"/>
</dbReference>
<evidence type="ECO:0000256" key="1">
    <source>
        <dbReference type="ARBA" id="ARBA00001947"/>
    </source>
</evidence>
<organism evidence="5 6">
    <name type="scientific">Halothiobacillus diazotrophicus</name>
    <dbReference type="NCBI Taxonomy" id="1860122"/>
    <lineage>
        <taxon>Bacteria</taxon>
        <taxon>Pseudomonadati</taxon>
        <taxon>Pseudomonadota</taxon>
        <taxon>Gammaproteobacteria</taxon>
        <taxon>Chromatiales</taxon>
        <taxon>Halothiobacillaceae</taxon>
        <taxon>Halothiobacillus</taxon>
    </lineage>
</organism>
<dbReference type="InterPro" id="IPR011249">
    <property type="entry name" value="Metalloenz_LuxS/M16"/>
</dbReference>
<dbReference type="EMBL" id="CP016027">
    <property type="protein sequence ID" value="ANJ66187.1"/>
    <property type="molecule type" value="Genomic_DNA"/>
</dbReference>
<comment type="cofactor">
    <cofactor evidence="1">
        <name>Zn(2+)</name>
        <dbReference type="ChEBI" id="CHEBI:29105"/>
    </cofactor>
</comment>
<dbReference type="InterPro" id="IPR011765">
    <property type="entry name" value="Pept_M16_N"/>
</dbReference>
<reference evidence="5 6" key="1">
    <citation type="submission" date="2016-06" db="EMBL/GenBank/DDBJ databases">
        <title>Insight into the functional genes involving in sulfur oxidation in Pearl River water.</title>
        <authorList>
            <person name="Luo J."/>
            <person name="Tan X."/>
            <person name="Lin W."/>
        </authorList>
    </citation>
    <scope>NUCLEOTIDE SEQUENCE [LARGE SCALE GENOMIC DNA]</scope>
    <source>
        <strain evidence="5 6">LS2</strain>
    </source>
</reference>
<dbReference type="SUPFAM" id="SSF63411">
    <property type="entry name" value="LuxS/MPP-like metallohydrolase"/>
    <property type="match status" value="4"/>
</dbReference>
<evidence type="ECO:0000259" key="4">
    <source>
        <dbReference type="SMART" id="SM01264"/>
    </source>
</evidence>
<dbReference type="Pfam" id="PF08367">
    <property type="entry name" value="M16C_assoc"/>
    <property type="match status" value="1"/>
</dbReference>
<evidence type="ECO:0000313" key="5">
    <source>
        <dbReference type="EMBL" id="ANJ66187.1"/>
    </source>
</evidence>
<dbReference type="GO" id="GO:0006508">
    <property type="term" value="P:proteolysis"/>
    <property type="evidence" value="ECO:0007669"/>
    <property type="project" value="InterPro"/>
</dbReference>
<feature type="domain" description="Peptidase M16C associated" evidence="4">
    <location>
        <begin position="468"/>
        <end position="715"/>
    </location>
</feature>
<gene>
    <name evidence="5" type="ORF">A9404_01290</name>
</gene>
<dbReference type="STRING" id="1860122.A9404_01290"/>
<proteinExistence type="inferred from homology"/>
<evidence type="ECO:0000256" key="3">
    <source>
        <dbReference type="RuleBase" id="RU004447"/>
    </source>
</evidence>
<dbReference type="PANTHER" id="PTHR43016">
    <property type="entry name" value="PRESEQUENCE PROTEASE"/>
    <property type="match status" value="1"/>
</dbReference>
<dbReference type="Pfam" id="PF00675">
    <property type="entry name" value="Peptidase_M16"/>
    <property type="match status" value="1"/>
</dbReference>
<dbReference type="InterPro" id="IPR055130">
    <property type="entry name" value="PreP_C"/>
</dbReference>
<sequence>MESMTDTAHHPAFTFLRSQPIAALNLTVDEYRHDATGARHYHLASEDDQNVFLVGLRTVPEDSTGVAHILEHTVLCGSERFPVRDPFFMMIRRSLNTFMNAFTASDWTAYPFASRNVKDFYNLLDVYLDAVFFSRIDERDFRQEGHRVEFETMDDPSTPLTFKGVVFNEMKGAMSNPASVLWQTLTAELFPTTTYHFNSGGEPVDIPNLSYEQLRAFYQRFYHPSNAVFMTYGNLPVADLQAQFQDKALARFSRIDPRSAVPLEKPLSAPQAIESAYALDEDDASEKTHVVLGWLLGESTDLDAALEAQVLEGVLLENSASPLMRALETTDLGGSPSPILGLEDSQRQMVFVAGVEGAEPDRADAVEALVLDTLRAVAEQGVPAEMIESVLHQIELSQREVTGDGFPYGLQLILHGLPAAIHDGDPIAVLDLEPALARLRTKAADPEFIPGLIRKLLLDNPHRVRVVLKPDTGLTAVKQAAEAARLAEMKAALSDDEKAAIVAQAKALAERQAEVDDISILPTVTREDIPDHIDLPTPERTLAQPVAQTWYNRSTNGLAYLQVALDLPHLGHDELDLLPIYSGILTELGAGDRDYLQMAEAVAARTGGFSARTSIRPALDDAEHLTSYFMLGGKALVRHADDLVDLFHTVLEAARFDETARIRDLISQIRFRSEQGIAGSGHVHAMNLASSGMSARAALTHRSGGVAGVRRIKAMDDALDEPKALADIAERLGRLHAKIKGGLRRYNIIAEQRHFDAIAEPLAKRMHHGDPVKPFALNPVHQTVREAWLGNLAVNYCAKAHTAVPPLHEDAAALAVLGGFLRNGFLHRTIREQGGAYGGGAGYDAESASFRFYSYRDPRLTETLNDFDRAIDWMLDTAHEGRTVDEAIFGVISSIDKPGSPAGEAKKAFLDQLHGRSPEQLRLMRARVLGVTEADLKRVAERYLKPETASIGVLAGPTREEELRGLGLHIERI</sequence>